<gene>
    <name evidence="1" type="ORF">CLV41_112166</name>
</gene>
<dbReference type="EMBL" id="PPCN01000012">
    <property type="protein sequence ID" value="POF28750.1"/>
    <property type="molecule type" value="Genomic_DNA"/>
</dbReference>
<evidence type="ECO:0008006" key="3">
    <source>
        <dbReference type="Google" id="ProtNLM"/>
    </source>
</evidence>
<dbReference type="Proteomes" id="UP000236959">
    <property type="component" value="Unassembled WGS sequence"/>
</dbReference>
<comment type="caution">
    <text evidence="1">The sequence shown here is derived from an EMBL/GenBank/DDBJ whole genome shotgun (WGS) entry which is preliminary data.</text>
</comment>
<dbReference type="InterPro" id="IPR009412">
    <property type="entry name" value="DUF1062"/>
</dbReference>
<evidence type="ECO:0000313" key="2">
    <source>
        <dbReference type="Proteomes" id="UP000236959"/>
    </source>
</evidence>
<organism evidence="1 2">
    <name type="scientific">Roseibium marinum</name>
    <dbReference type="NCBI Taxonomy" id="281252"/>
    <lineage>
        <taxon>Bacteria</taxon>
        <taxon>Pseudomonadati</taxon>
        <taxon>Pseudomonadota</taxon>
        <taxon>Alphaproteobacteria</taxon>
        <taxon>Hyphomicrobiales</taxon>
        <taxon>Stappiaceae</taxon>
        <taxon>Roseibium</taxon>
    </lineage>
</organism>
<name>A0A2S3UMF5_9HYPH</name>
<keyword evidence="2" id="KW-1185">Reference proteome</keyword>
<proteinExistence type="predicted"/>
<evidence type="ECO:0000313" key="1">
    <source>
        <dbReference type="EMBL" id="POF28750.1"/>
    </source>
</evidence>
<dbReference type="RefSeq" id="WP_103224782.1">
    <property type="nucleotide sequence ID" value="NZ_PPCN01000012.1"/>
</dbReference>
<dbReference type="AlphaFoldDB" id="A0A2S3UMF5"/>
<protein>
    <recommendedName>
        <fullName evidence="3">DUF1062 domain-containing protein</fullName>
    </recommendedName>
</protein>
<sequence length="210" mass="23307">MSSLLKIEWTILSHETPLTNRPCSRCRAIRPFASTGKFRLNANGSRLDAWLVFSCLACGKRWNKTLFERRPVKSISREQLEALQANDPQFAERLALEGSNSTTEQPGYLALGVRITAQAERTRGEILLTVRNPSGSRVRLDRVLARGPMLTRKEVHRLAQNGVLEVQDASPKAIRRHVSGTATLAIFPDREKGISDLITQMLSACGSGRA</sequence>
<accession>A0A2S3UMF5</accession>
<dbReference type="Pfam" id="PF06353">
    <property type="entry name" value="DUF1062"/>
    <property type="match status" value="1"/>
</dbReference>
<reference evidence="1 2" key="1">
    <citation type="submission" date="2018-01" db="EMBL/GenBank/DDBJ databases">
        <title>Genomic Encyclopedia of Archaeal and Bacterial Type Strains, Phase II (KMG-II): from individual species to whole genera.</title>
        <authorList>
            <person name="Goeker M."/>
        </authorList>
    </citation>
    <scope>NUCLEOTIDE SEQUENCE [LARGE SCALE GENOMIC DNA]</scope>
    <source>
        <strain evidence="1 2">DSM 17023</strain>
    </source>
</reference>
<dbReference type="OrthoDB" id="9810886at2"/>